<accession>A0A7K3WQG6</accession>
<dbReference type="Proteomes" id="UP000486602">
    <property type="component" value="Unassembled WGS sequence"/>
</dbReference>
<dbReference type="AlphaFoldDB" id="A0A7K3WQG6"/>
<keyword evidence="2" id="KW-1185">Reference proteome</keyword>
<sequence length="189" mass="21812">MKITFKNIQNQKIKDCFMEVLNRYEALHQYEITLVQKRIKASTMQAQPIVSLKSLFTGVKRYQIKLALYVKDSDEIMVSDLPDDVLIGWLAHELGHVVDYEPRSNFGMITYGLRYVFSGKFKRAAEHEADNIAVVHGFAAEIIATKRYILENDFLGDHYKSIINKYYMSIDDVGLCKDENAPIEPKIEL</sequence>
<name>A0A7K3WQG6_9FLAO</name>
<dbReference type="EMBL" id="JAAGVY010000014">
    <property type="protein sequence ID" value="NEN23728.1"/>
    <property type="molecule type" value="Genomic_DNA"/>
</dbReference>
<evidence type="ECO:0000313" key="2">
    <source>
        <dbReference type="Proteomes" id="UP000486602"/>
    </source>
</evidence>
<organism evidence="1 2">
    <name type="scientific">Cryomorpha ignava</name>
    <dbReference type="NCBI Taxonomy" id="101383"/>
    <lineage>
        <taxon>Bacteria</taxon>
        <taxon>Pseudomonadati</taxon>
        <taxon>Bacteroidota</taxon>
        <taxon>Flavobacteriia</taxon>
        <taxon>Flavobacteriales</taxon>
        <taxon>Cryomorphaceae</taxon>
        <taxon>Cryomorpha</taxon>
    </lineage>
</organism>
<reference evidence="1 2" key="1">
    <citation type="submission" date="2020-02" db="EMBL/GenBank/DDBJ databases">
        <title>Out from the shadows clarifying the taxonomy of the family Cryomorphaceae and related taxa by utilizing the GTDB taxonomic framework.</title>
        <authorList>
            <person name="Bowman J.P."/>
        </authorList>
    </citation>
    <scope>NUCLEOTIDE SEQUENCE [LARGE SCALE GENOMIC DNA]</scope>
    <source>
        <strain evidence="1 2">QSSC 1-22</strain>
    </source>
</reference>
<gene>
    <name evidence="1" type="ORF">G3O08_09470</name>
</gene>
<dbReference type="RefSeq" id="WP_163285122.1">
    <property type="nucleotide sequence ID" value="NZ_JAAGVY010000014.1"/>
</dbReference>
<comment type="caution">
    <text evidence="1">The sequence shown here is derived from an EMBL/GenBank/DDBJ whole genome shotgun (WGS) entry which is preliminary data.</text>
</comment>
<protein>
    <submittedName>
        <fullName evidence="1">Uncharacterized protein</fullName>
    </submittedName>
</protein>
<proteinExistence type="predicted"/>
<evidence type="ECO:0000313" key="1">
    <source>
        <dbReference type="EMBL" id="NEN23728.1"/>
    </source>
</evidence>